<feature type="compositionally biased region" description="Low complexity" evidence="6">
    <location>
        <begin position="115"/>
        <end position="125"/>
    </location>
</feature>
<comment type="subcellular location">
    <subcellularLocation>
        <location evidence="1">Nucleus</location>
    </subcellularLocation>
</comment>
<dbReference type="InterPro" id="IPR003021">
    <property type="entry name" value="Rad1_Rec1_Rad17"/>
</dbReference>
<keyword evidence="5" id="KW-0539">Nucleus</keyword>
<dbReference type="PANTHER" id="PTHR10870:SF0">
    <property type="entry name" value="CELL CYCLE CHECKPOINT PROTEIN RAD1"/>
    <property type="match status" value="1"/>
</dbReference>
<dbReference type="GO" id="GO:0006281">
    <property type="term" value="P:DNA repair"/>
    <property type="evidence" value="ECO:0007669"/>
    <property type="project" value="UniProtKB-KW"/>
</dbReference>
<evidence type="ECO:0000313" key="8">
    <source>
        <dbReference type="Proteomes" id="UP000275078"/>
    </source>
</evidence>
<proteinExistence type="inferred from homology"/>
<evidence type="ECO:0000256" key="3">
    <source>
        <dbReference type="ARBA" id="ARBA00022763"/>
    </source>
</evidence>
<sequence>MDLEEEQPPIFVAETNFPRHILALFRPLSFVSKAHVTILSDGVRISVEDSRVMQAHAFLNVPLFRTYAFQPPPRENEDGEEEEEEADACCFQISLTAFLESLQIICSTLEPPASKYSGSSFNSSSDNRTHGYNSGGGVTATLDRGGPAAMFDAQTLRAAEYRGKAGGEGAICKFMWGGPESEGGFVMSMEDPVVTTTCTLTTYTAEGFNDTEIDLTPGNVALKVIMKSFWLHDALTELEASAPSRLIIHASTNTPYLVLEGTGGTTSNSKVEFLTKDANVLETFDLPMGEGSSNVYKFDMIKNCMKALAVAFMVSIRIDVEGVLSIQFMVKNQEGQGMEGKESSFLDFRFLPFDLRGDDD</sequence>
<dbReference type="EMBL" id="ML119662">
    <property type="protein sequence ID" value="RPA83826.1"/>
    <property type="molecule type" value="Genomic_DNA"/>
</dbReference>
<reference evidence="7 8" key="1">
    <citation type="journal article" date="2018" name="Nat. Ecol. Evol.">
        <title>Pezizomycetes genomes reveal the molecular basis of ectomycorrhizal truffle lifestyle.</title>
        <authorList>
            <person name="Murat C."/>
            <person name="Payen T."/>
            <person name="Noel B."/>
            <person name="Kuo A."/>
            <person name="Morin E."/>
            <person name="Chen J."/>
            <person name="Kohler A."/>
            <person name="Krizsan K."/>
            <person name="Balestrini R."/>
            <person name="Da Silva C."/>
            <person name="Montanini B."/>
            <person name="Hainaut M."/>
            <person name="Levati E."/>
            <person name="Barry K.W."/>
            <person name="Belfiori B."/>
            <person name="Cichocki N."/>
            <person name="Clum A."/>
            <person name="Dockter R.B."/>
            <person name="Fauchery L."/>
            <person name="Guy J."/>
            <person name="Iotti M."/>
            <person name="Le Tacon F."/>
            <person name="Lindquist E.A."/>
            <person name="Lipzen A."/>
            <person name="Malagnac F."/>
            <person name="Mello A."/>
            <person name="Molinier V."/>
            <person name="Miyauchi S."/>
            <person name="Poulain J."/>
            <person name="Riccioni C."/>
            <person name="Rubini A."/>
            <person name="Sitrit Y."/>
            <person name="Splivallo R."/>
            <person name="Traeger S."/>
            <person name="Wang M."/>
            <person name="Zifcakova L."/>
            <person name="Wipf D."/>
            <person name="Zambonelli A."/>
            <person name="Paolocci F."/>
            <person name="Nowrousian M."/>
            <person name="Ottonello S."/>
            <person name="Baldrian P."/>
            <person name="Spatafora J.W."/>
            <person name="Henrissat B."/>
            <person name="Nagy L.G."/>
            <person name="Aury J.M."/>
            <person name="Wincker P."/>
            <person name="Grigoriev I.V."/>
            <person name="Bonfante P."/>
            <person name="Martin F.M."/>
        </authorList>
    </citation>
    <scope>NUCLEOTIDE SEQUENCE [LARGE SCALE GENOMIC DNA]</scope>
    <source>
        <strain evidence="7 8">RN42</strain>
    </source>
</reference>
<organism evidence="7 8">
    <name type="scientific">Ascobolus immersus RN42</name>
    <dbReference type="NCBI Taxonomy" id="1160509"/>
    <lineage>
        <taxon>Eukaryota</taxon>
        <taxon>Fungi</taxon>
        <taxon>Dikarya</taxon>
        <taxon>Ascomycota</taxon>
        <taxon>Pezizomycotina</taxon>
        <taxon>Pezizomycetes</taxon>
        <taxon>Pezizales</taxon>
        <taxon>Ascobolaceae</taxon>
        <taxon>Ascobolus</taxon>
    </lineage>
</organism>
<evidence type="ECO:0000256" key="1">
    <source>
        <dbReference type="ARBA" id="ARBA00004123"/>
    </source>
</evidence>
<dbReference type="STRING" id="1160509.A0A3N4IE30"/>
<evidence type="ECO:0000256" key="6">
    <source>
        <dbReference type="SAM" id="MobiDB-lite"/>
    </source>
</evidence>
<evidence type="ECO:0000256" key="5">
    <source>
        <dbReference type="ARBA" id="ARBA00023242"/>
    </source>
</evidence>
<dbReference type="OrthoDB" id="337581at2759"/>
<dbReference type="Proteomes" id="UP000275078">
    <property type="component" value="Unassembled WGS sequence"/>
</dbReference>
<keyword evidence="4" id="KW-0234">DNA repair</keyword>
<evidence type="ECO:0000256" key="4">
    <source>
        <dbReference type="ARBA" id="ARBA00023204"/>
    </source>
</evidence>
<comment type="similarity">
    <text evidence="2">Belongs to the rad1 family.</text>
</comment>
<protein>
    <submittedName>
        <fullName evidence="7">Rad1-domain-containing protein</fullName>
    </submittedName>
</protein>
<evidence type="ECO:0000256" key="2">
    <source>
        <dbReference type="ARBA" id="ARBA00010991"/>
    </source>
</evidence>
<gene>
    <name evidence="7" type="ORF">BJ508DRAFT_360164</name>
</gene>
<keyword evidence="8" id="KW-1185">Reference proteome</keyword>
<dbReference type="PANTHER" id="PTHR10870">
    <property type="entry name" value="CELL CYCLE CHECKPOINT PROTEIN RAD1"/>
    <property type="match status" value="1"/>
</dbReference>
<name>A0A3N4IE30_ASCIM</name>
<dbReference type="AlphaFoldDB" id="A0A3N4IE30"/>
<accession>A0A3N4IE30</accession>
<dbReference type="PRINTS" id="PR01245">
    <property type="entry name" value="RAD1REC1"/>
</dbReference>
<dbReference type="GO" id="GO:0030896">
    <property type="term" value="C:checkpoint clamp complex"/>
    <property type="evidence" value="ECO:0007669"/>
    <property type="project" value="TreeGrafter"/>
</dbReference>
<feature type="region of interest" description="Disordered" evidence="6">
    <location>
        <begin position="115"/>
        <end position="139"/>
    </location>
</feature>
<keyword evidence="3" id="KW-0227">DNA damage</keyword>
<dbReference type="Gene3D" id="3.70.10.10">
    <property type="match status" value="1"/>
</dbReference>
<dbReference type="Pfam" id="PF02144">
    <property type="entry name" value="Rad1"/>
    <property type="match status" value="1"/>
</dbReference>
<evidence type="ECO:0000313" key="7">
    <source>
        <dbReference type="EMBL" id="RPA83826.1"/>
    </source>
</evidence>
<dbReference type="GO" id="GO:0000077">
    <property type="term" value="P:DNA damage checkpoint signaling"/>
    <property type="evidence" value="ECO:0007669"/>
    <property type="project" value="InterPro"/>
</dbReference>